<keyword evidence="1" id="KW-0472">Membrane</keyword>
<name>A0A0A9EAN4_ARUDO</name>
<protein>
    <submittedName>
        <fullName evidence="2">Uncharacterized protein</fullName>
    </submittedName>
</protein>
<evidence type="ECO:0000256" key="1">
    <source>
        <dbReference type="SAM" id="Phobius"/>
    </source>
</evidence>
<reference evidence="2" key="2">
    <citation type="journal article" date="2015" name="Data Brief">
        <title>Shoot transcriptome of the giant reed, Arundo donax.</title>
        <authorList>
            <person name="Barrero R.A."/>
            <person name="Guerrero F.D."/>
            <person name="Moolhuijzen P."/>
            <person name="Goolsby J.A."/>
            <person name="Tidwell J."/>
            <person name="Bellgard S.E."/>
            <person name="Bellgard M.I."/>
        </authorList>
    </citation>
    <scope>NUCLEOTIDE SEQUENCE</scope>
    <source>
        <tissue evidence="2">Shoot tissue taken approximately 20 cm above the soil surface</tissue>
    </source>
</reference>
<accession>A0A0A9EAN4</accession>
<proteinExistence type="predicted"/>
<feature type="transmembrane region" description="Helical" evidence="1">
    <location>
        <begin position="31"/>
        <end position="59"/>
    </location>
</feature>
<organism evidence="2">
    <name type="scientific">Arundo donax</name>
    <name type="common">Giant reed</name>
    <name type="synonym">Donax arundinaceus</name>
    <dbReference type="NCBI Taxonomy" id="35708"/>
    <lineage>
        <taxon>Eukaryota</taxon>
        <taxon>Viridiplantae</taxon>
        <taxon>Streptophyta</taxon>
        <taxon>Embryophyta</taxon>
        <taxon>Tracheophyta</taxon>
        <taxon>Spermatophyta</taxon>
        <taxon>Magnoliopsida</taxon>
        <taxon>Liliopsida</taxon>
        <taxon>Poales</taxon>
        <taxon>Poaceae</taxon>
        <taxon>PACMAD clade</taxon>
        <taxon>Arundinoideae</taxon>
        <taxon>Arundineae</taxon>
        <taxon>Arundo</taxon>
    </lineage>
</organism>
<dbReference type="AlphaFoldDB" id="A0A0A9EAN4"/>
<sequence length="60" mass="6410">MRCCGGGGVGSCGAAVAMLRLRLSPRPTWLWWPYCSSSLALTIVSSSPLIVSLNLVFFYG</sequence>
<keyword evidence="1" id="KW-1133">Transmembrane helix</keyword>
<evidence type="ECO:0000313" key="2">
    <source>
        <dbReference type="EMBL" id="JAD93047.1"/>
    </source>
</evidence>
<keyword evidence="1" id="KW-0812">Transmembrane</keyword>
<dbReference type="EMBL" id="GBRH01204848">
    <property type="protein sequence ID" value="JAD93047.1"/>
    <property type="molecule type" value="Transcribed_RNA"/>
</dbReference>
<reference evidence="2" key="1">
    <citation type="submission" date="2014-09" db="EMBL/GenBank/DDBJ databases">
        <authorList>
            <person name="Magalhaes I.L.F."/>
            <person name="Oliveira U."/>
            <person name="Santos F.R."/>
            <person name="Vidigal T.H.D.A."/>
            <person name="Brescovit A.D."/>
            <person name="Santos A.J."/>
        </authorList>
    </citation>
    <scope>NUCLEOTIDE SEQUENCE</scope>
    <source>
        <tissue evidence="2">Shoot tissue taken approximately 20 cm above the soil surface</tissue>
    </source>
</reference>